<proteinExistence type="predicted"/>
<dbReference type="PANTHER" id="PTHR13812:SF19">
    <property type="entry name" value="KETIMINE REDUCTASE MU-CRYSTALLIN"/>
    <property type="match status" value="1"/>
</dbReference>
<dbReference type="PIRSF" id="PIRSF001439">
    <property type="entry name" value="CryM"/>
    <property type="match status" value="1"/>
</dbReference>
<reference evidence="1" key="2">
    <citation type="submission" date="2023-01" db="EMBL/GenBank/DDBJ databases">
        <authorList>
            <person name="Sun Q."/>
            <person name="Evtushenko L."/>
        </authorList>
    </citation>
    <scope>NUCLEOTIDE SEQUENCE</scope>
    <source>
        <strain evidence="1">VKM Ac-1321</strain>
    </source>
</reference>
<dbReference type="Gene3D" id="3.40.50.720">
    <property type="entry name" value="NAD(P)-binding Rossmann-like Domain"/>
    <property type="match status" value="1"/>
</dbReference>
<evidence type="ECO:0000313" key="1">
    <source>
        <dbReference type="EMBL" id="GLL02317.1"/>
    </source>
</evidence>
<name>A0A9W6KJV7_9ACTN</name>
<dbReference type="SUPFAM" id="SSF51735">
    <property type="entry name" value="NAD(P)-binding Rossmann-fold domains"/>
    <property type="match status" value="1"/>
</dbReference>
<dbReference type="EMBL" id="BSFP01000023">
    <property type="protein sequence ID" value="GLL02317.1"/>
    <property type="molecule type" value="Genomic_DNA"/>
</dbReference>
<accession>A0A9W6KJV7</accession>
<dbReference type="Proteomes" id="UP001143480">
    <property type="component" value="Unassembled WGS sequence"/>
</dbReference>
<dbReference type="PANTHER" id="PTHR13812">
    <property type="entry name" value="KETIMINE REDUCTASE MU-CRYSTALLIN"/>
    <property type="match status" value="1"/>
</dbReference>
<dbReference type="AlphaFoldDB" id="A0A9W6KJV7"/>
<dbReference type="Gene3D" id="3.30.1780.10">
    <property type="entry name" value="ornithine cyclodeaminase, domain 1"/>
    <property type="match status" value="1"/>
</dbReference>
<dbReference type="InterPro" id="IPR003462">
    <property type="entry name" value="ODC_Mu_crystall"/>
</dbReference>
<organism evidence="1 2">
    <name type="scientific">Dactylosporangium matsuzakiense</name>
    <dbReference type="NCBI Taxonomy" id="53360"/>
    <lineage>
        <taxon>Bacteria</taxon>
        <taxon>Bacillati</taxon>
        <taxon>Actinomycetota</taxon>
        <taxon>Actinomycetes</taxon>
        <taxon>Micromonosporales</taxon>
        <taxon>Micromonosporaceae</taxon>
        <taxon>Dactylosporangium</taxon>
    </lineage>
</organism>
<protein>
    <submittedName>
        <fullName evidence="1">Ornithine cyclodeaminase</fullName>
    </submittedName>
</protein>
<dbReference type="InterPro" id="IPR023401">
    <property type="entry name" value="ODC_N"/>
</dbReference>
<evidence type="ECO:0000313" key="2">
    <source>
        <dbReference type="Proteomes" id="UP001143480"/>
    </source>
</evidence>
<dbReference type="InterPro" id="IPR036291">
    <property type="entry name" value="NAD(P)-bd_dom_sf"/>
</dbReference>
<comment type="caution">
    <text evidence="1">The sequence shown here is derived from an EMBL/GenBank/DDBJ whole genome shotgun (WGS) entry which is preliminary data.</text>
</comment>
<reference evidence="1" key="1">
    <citation type="journal article" date="2014" name="Int. J. Syst. Evol. Microbiol.">
        <title>Complete genome sequence of Corynebacterium casei LMG S-19264T (=DSM 44701T), isolated from a smear-ripened cheese.</title>
        <authorList>
            <consortium name="US DOE Joint Genome Institute (JGI-PGF)"/>
            <person name="Walter F."/>
            <person name="Albersmeier A."/>
            <person name="Kalinowski J."/>
            <person name="Ruckert C."/>
        </authorList>
    </citation>
    <scope>NUCLEOTIDE SEQUENCE</scope>
    <source>
        <strain evidence="1">VKM Ac-1321</strain>
    </source>
</reference>
<dbReference type="Pfam" id="PF02423">
    <property type="entry name" value="OCD_Mu_crystall"/>
    <property type="match status" value="2"/>
</dbReference>
<dbReference type="RefSeq" id="WP_261959201.1">
    <property type="nucleotide sequence ID" value="NZ_BAAAXA010000001.1"/>
</dbReference>
<keyword evidence="2" id="KW-1185">Reference proteome</keyword>
<sequence>METPPEGRDRAVPALPYYDAAAVNRLLPPAAAVAAIEQALQQGLDPAAGVPRVPVPVPAGQLLLMPATSAAGVGVKLATVAPANAGRGLPTVNAVYVLFDGATLQPAALFDGAALTAVRTPAVSVAAVRRYLPPRPLRVVIFGTGPQGRGHRDTLAAVAELSHVDFANRTTGIPPSLADADVVVCATTAREPLFDSAVLRADAIVIAVGSHEPDAREVDAALCHRATVIVEDVATALRECGDLILAAVPEDRLAPMHRPPPAGPGQVLFKGSGMAWQDLVTAEAILARAAR</sequence>
<gene>
    <name evidence="1" type="ORF">GCM10017581_040590</name>
</gene>
<dbReference type="GO" id="GO:0005737">
    <property type="term" value="C:cytoplasm"/>
    <property type="evidence" value="ECO:0007669"/>
    <property type="project" value="TreeGrafter"/>
</dbReference>